<dbReference type="FunFam" id="2.170.120.12:FF:000001">
    <property type="entry name" value="DNA-directed RNA polymerase subunit alpha"/>
    <property type="match status" value="1"/>
</dbReference>
<evidence type="ECO:0000313" key="12">
    <source>
        <dbReference type="Proteomes" id="UP001174909"/>
    </source>
</evidence>
<name>A0AA35R4P5_GEOBA</name>
<dbReference type="Proteomes" id="UP001174909">
    <property type="component" value="Unassembled WGS sequence"/>
</dbReference>
<dbReference type="NCBIfam" id="NF003519">
    <property type="entry name" value="PRK05182.2-5"/>
    <property type="match status" value="1"/>
</dbReference>
<dbReference type="EC" id="2.7.7.6" evidence="3"/>
<evidence type="ECO:0000256" key="4">
    <source>
        <dbReference type="ARBA" id="ARBA00022478"/>
    </source>
</evidence>
<dbReference type="InterPro" id="IPR036643">
    <property type="entry name" value="RNApol_insert_sf"/>
</dbReference>
<organism evidence="11 12">
    <name type="scientific">Geodia barretti</name>
    <name type="common">Barrett's horny sponge</name>
    <dbReference type="NCBI Taxonomy" id="519541"/>
    <lineage>
        <taxon>Eukaryota</taxon>
        <taxon>Metazoa</taxon>
        <taxon>Porifera</taxon>
        <taxon>Demospongiae</taxon>
        <taxon>Heteroscleromorpha</taxon>
        <taxon>Tetractinellida</taxon>
        <taxon>Astrophorina</taxon>
        <taxon>Geodiidae</taxon>
        <taxon>Geodia</taxon>
    </lineage>
</organism>
<evidence type="ECO:0000259" key="10">
    <source>
        <dbReference type="SMART" id="SM00662"/>
    </source>
</evidence>
<dbReference type="AlphaFoldDB" id="A0AA35R4P5"/>
<dbReference type="NCBIfam" id="TIGR02027">
    <property type="entry name" value="rpoA"/>
    <property type="match status" value="1"/>
</dbReference>
<dbReference type="InterPro" id="IPR011262">
    <property type="entry name" value="DNA-dir_RNA_pol_insert"/>
</dbReference>
<dbReference type="SMART" id="SM00662">
    <property type="entry name" value="RPOLD"/>
    <property type="match status" value="1"/>
</dbReference>
<comment type="caution">
    <text evidence="11">The sequence shown here is derived from an EMBL/GenBank/DDBJ whole genome shotgun (WGS) entry which is preliminary data.</text>
</comment>
<dbReference type="CDD" id="cd06928">
    <property type="entry name" value="RNAP_alpha_NTD"/>
    <property type="match status" value="1"/>
</dbReference>
<sequence length="321" mass="35963">MTGREITKPKHLITDLENLRPDYGKFIAEPLERGFGTTIGNSLRRVLLSSIQGAAVIAVAIDGVKHEFSTLDGMKEDVTQVLLNLKEIRLQVDTDEVITLVLSAEGSGNITAADIQPNGQVEIINPDQHIATLDKCDGLNMEIQVCRSRGYEFGEEHLNYNQQIGVIPVDSKFSPVRKVNFVVEETRVGHMTDYDRLILEVWTDASITAKEAVTQASGILLEQFRLFSDFDETYVEPVEEVNEEELQREKWLSKPVAELELSVRSANCLEAAKITTIRDLVIKTEQEMLKFRNFGRKSLNEIKDILSEMGLSLGITLGNDN</sequence>
<dbReference type="SUPFAM" id="SSF47789">
    <property type="entry name" value="C-terminal domain of RNA polymerase alpha subunit"/>
    <property type="match status" value="1"/>
</dbReference>
<comment type="function">
    <text evidence="1">DNA-dependent RNA polymerase catalyzes the transcription of DNA into RNA using the four ribonucleoside triphosphates as substrates.</text>
</comment>
<reference evidence="11" key="1">
    <citation type="submission" date="2023-03" db="EMBL/GenBank/DDBJ databases">
        <authorList>
            <person name="Steffen K."/>
            <person name="Cardenas P."/>
        </authorList>
    </citation>
    <scope>NUCLEOTIDE SEQUENCE</scope>
</reference>
<dbReference type="InterPro" id="IPR011260">
    <property type="entry name" value="RNAP_asu_C"/>
</dbReference>
<dbReference type="GO" id="GO:0003899">
    <property type="term" value="F:DNA-directed RNA polymerase activity"/>
    <property type="evidence" value="ECO:0007669"/>
    <property type="project" value="UniProtKB-EC"/>
</dbReference>
<dbReference type="GO" id="GO:0000428">
    <property type="term" value="C:DNA-directed RNA polymerase complex"/>
    <property type="evidence" value="ECO:0007669"/>
    <property type="project" value="UniProtKB-KW"/>
</dbReference>
<evidence type="ECO:0000256" key="8">
    <source>
        <dbReference type="ARBA" id="ARBA00031776"/>
    </source>
</evidence>
<comment type="similarity">
    <text evidence="2">Belongs to the RNA polymerase alpha chain family.</text>
</comment>
<dbReference type="Gene3D" id="1.10.150.20">
    <property type="entry name" value="5' to 3' exonuclease, C-terminal subdomain"/>
    <property type="match status" value="1"/>
</dbReference>
<dbReference type="GO" id="GO:0046983">
    <property type="term" value="F:protein dimerization activity"/>
    <property type="evidence" value="ECO:0007669"/>
    <property type="project" value="InterPro"/>
</dbReference>
<evidence type="ECO:0000256" key="9">
    <source>
        <dbReference type="ARBA" id="ARBA00048552"/>
    </source>
</evidence>
<dbReference type="Gene3D" id="3.30.1360.10">
    <property type="entry name" value="RNA polymerase, RBP11-like subunit"/>
    <property type="match status" value="1"/>
</dbReference>
<feature type="domain" description="DNA-directed RNA polymerase RpoA/D/Rpb3-type" evidence="10">
    <location>
        <begin position="23"/>
        <end position="230"/>
    </location>
</feature>
<dbReference type="NCBIfam" id="NF003513">
    <property type="entry name" value="PRK05182.1-2"/>
    <property type="match status" value="1"/>
</dbReference>
<proteinExistence type="inferred from homology"/>
<evidence type="ECO:0000256" key="1">
    <source>
        <dbReference type="ARBA" id="ARBA00004026"/>
    </source>
</evidence>
<dbReference type="SUPFAM" id="SSF55257">
    <property type="entry name" value="RBP11-like subunits of RNA polymerase"/>
    <property type="match status" value="1"/>
</dbReference>
<protein>
    <recommendedName>
        <fullName evidence="3">DNA-directed RNA polymerase</fullName>
        <ecNumber evidence="3">2.7.7.6</ecNumber>
    </recommendedName>
    <alternativeName>
        <fullName evidence="8">Plastid-encoded RNA polymerase subunit alpha</fullName>
    </alternativeName>
</protein>
<evidence type="ECO:0000256" key="6">
    <source>
        <dbReference type="ARBA" id="ARBA00022695"/>
    </source>
</evidence>
<keyword evidence="12" id="KW-1185">Reference proteome</keyword>
<dbReference type="GO" id="GO:0003677">
    <property type="term" value="F:DNA binding"/>
    <property type="evidence" value="ECO:0007669"/>
    <property type="project" value="InterPro"/>
</dbReference>
<dbReference type="HAMAP" id="MF_00059">
    <property type="entry name" value="RNApol_bact_RpoA"/>
    <property type="match status" value="1"/>
</dbReference>
<dbReference type="EMBL" id="CASHTH010000542">
    <property type="protein sequence ID" value="CAI8003792.1"/>
    <property type="molecule type" value="Genomic_DNA"/>
</dbReference>
<comment type="catalytic activity">
    <reaction evidence="9">
        <text>RNA(n) + a ribonucleoside 5'-triphosphate = RNA(n+1) + diphosphate</text>
        <dbReference type="Rhea" id="RHEA:21248"/>
        <dbReference type="Rhea" id="RHEA-COMP:14527"/>
        <dbReference type="Rhea" id="RHEA-COMP:17342"/>
        <dbReference type="ChEBI" id="CHEBI:33019"/>
        <dbReference type="ChEBI" id="CHEBI:61557"/>
        <dbReference type="ChEBI" id="CHEBI:140395"/>
        <dbReference type="EC" id="2.7.7.6"/>
    </reaction>
</comment>
<gene>
    <name evidence="11" type="ORF">GBAR_LOCUS3767</name>
</gene>
<dbReference type="GO" id="GO:0006351">
    <property type="term" value="P:DNA-templated transcription"/>
    <property type="evidence" value="ECO:0007669"/>
    <property type="project" value="InterPro"/>
</dbReference>
<dbReference type="GO" id="GO:0005737">
    <property type="term" value="C:cytoplasm"/>
    <property type="evidence" value="ECO:0007669"/>
    <property type="project" value="UniProtKB-ARBA"/>
</dbReference>
<keyword evidence="5" id="KW-0808">Transferase</keyword>
<accession>A0AA35R4P5</accession>
<keyword evidence="7" id="KW-0804">Transcription</keyword>
<dbReference type="InterPro" id="IPR011263">
    <property type="entry name" value="DNA-dir_RNA_pol_RpoA/D/Rpb3"/>
</dbReference>
<evidence type="ECO:0000313" key="11">
    <source>
        <dbReference type="EMBL" id="CAI8003792.1"/>
    </source>
</evidence>
<evidence type="ECO:0000256" key="7">
    <source>
        <dbReference type="ARBA" id="ARBA00023163"/>
    </source>
</evidence>
<dbReference type="Pfam" id="PF03118">
    <property type="entry name" value="RNA_pol_A_CTD"/>
    <property type="match status" value="1"/>
</dbReference>
<evidence type="ECO:0000256" key="2">
    <source>
        <dbReference type="ARBA" id="ARBA00007123"/>
    </source>
</evidence>
<dbReference type="SUPFAM" id="SSF56553">
    <property type="entry name" value="Insert subdomain of RNA polymerase alpha subunit"/>
    <property type="match status" value="1"/>
</dbReference>
<dbReference type="Pfam" id="PF01193">
    <property type="entry name" value="RNA_pol_L"/>
    <property type="match status" value="1"/>
</dbReference>
<keyword evidence="4 11" id="KW-0240">DNA-directed RNA polymerase</keyword>
<evidence type="ECO:0000256" key="5">
    <source>
        <dbReference type="ARBA" id="ARBA00022679"/>
    </source>
</evidence>
<dbReference type="Gene3D" id="2.170.120.12">
    <property type="entry name" value="DNA-directed RNA polymerase, insert domain"/>
    <property type="match status" value="1"/>
</dbReference>
<dbReference type="Pfam" id="PF01000">
    <property type="entry name" value="RNA_pol_A_bac"/>
    <property type="match status" value="1"/>
</dbReference>
<dbReference type="InterPro" id="IPR036603">
    <property type="entry name" value="RBP11-like"/>
</dbReference>
<evidence type="ECO:0000256" key="3">
    <source>
        <dbReference type="ARBA" id="ARBA00012418"/>
    </source>
</evidence>
<dbReference type="InterPro" id="IPR011773">
    <property type="entry name" value="DNA-dir_RpoA"/>
</dbReference>
<keyword evidence="6" id="KW-0548">Nucleotidyltransferase</keyword>